<evidence type="ECO:0000259" key="8">
    <source>
        <dbReference type="PROSITE" id="PS50928"/>
    </source>
</evidence>
<dbReference type="Pfam" id="PF00528">
    <property type="entry name" value="BPD_transp_1"/>
    <property type="match status" value="1"/>
</dbReference>
<evidence type="ECO:0000256" key="6">
    <source>
        <dbReference type="ARBA" id="ARBA00023136"/>
    </source>
</evidence>
<organism evidence="9 10">
    <name type="scientific">Paenibacillus oryzisoli</name>
    <dbReference type="NCBI Taxonomy" id="1850517"/>
    <lineage>
        <taxon>Bacteria</taxon>
        <taxon>Bacillati</taxon>
        <taxon>Bacillota</taxon>
        <taxon>Bacilli</taxon>
        <taxon>Bacillales</taxon>
        <taxon>Paenibacillaceae</taxon>
        <taxon>Paenibacillus</taxon>
    </lineage>
</organism>
<sequence length="305" mass="34761">MGDKKPLLIKLIRRDKLLLLMFLPVFLYYFIFCYLPMPGILIAFKNFTPGHGVFGGEWVGLKWLDQFVHSRYFWRLLRNTFLLAFYPLVIGFSIPIIFAICVVEIKNGFFKRFAQTVTYLPHFISTVVIAGMIINFLSPTDGIVNTLLASMGMAKINFMMAPEWFRSIFTVSGIWQSFGFSSIIYIAAIMGIDQEMYDSGKIDGVNKFQEVWHLTLPSLKPTIVILFLLSIGGIMSVNFEKVYLLYNGATYETADVISTYVYRQGIESQNFGFATAVGLFNSIISFILVYAANQASRRVNDMSLW</sequence>
<reference evidence="9 10" key="1">
    <citation type="submission" date="2016-05" db="EMBL/GenBank/DDBJ databases">
        <title>Paenibacillus sp. 1ZS3-15 nov., isolated from the rhizosphere soil.</title>
        <authorList>
            <person name="Zhang X.X."/>
            <person name="Zhang J."/>
        </authorList>
    </citation>
    <scope>NUCLEOTIDE SEQUENCE [LARGE SCALE GENOMIC DNA]</scope>
    <source>
        <strain evidence="9 10">1ZS3-15</strain>
    </source>
</reference>
<keyword evidence="3" id="KW-1003">Cell membrane</keyword>
<feature type="domain" description="ABC transmembrane type-1" evidence="8">
    <location>
        <begin position="77"/>
        <end position="292"/>
    </location>
</feature>
<evidence type="ECO:0000256" key="2">
    <source>
        <dbReference type="ARBA" id="ARBA00022448"/>
    </source>
</evidence>
<dbReference type="EMBL" id="LYPB01000094">
    <property type="protein sequence ID" value="OAS13399.1"/>
    <property type="molecule type" value="Genomic_DNA"/>
</dbReference>
<name>A0A197ZW28_9BACL</name>
<dbReference type="GO" id="GO:0005886">
    <property type="term" value="C:plasma membrane"/>
    <property type="evidence" value="ECO:0007669"/>
    <property type="project" value="UniProtKB-SubCell"/>
</dbReference>
<dbReference type="AlphaFoldDB" id="A0A197ZW28"/>
<evidence type="ECO:0000256" key="4">
    <source>
        <dbReference type="ARBA" id="ARBA00022692"/>
    </source>
</evidence>
<keyword evidence="5 7" id="KW-1133">Transmembrane helix</keyword>
<feature type="transmembrane region" description="Helical" evidence="7">
    <location>
        <begin position="271"/>
        <end position="292"/>
    </location>
</feature>
<evidence type="ECO:0000313" key="10">
    <source>
        <dbReference type="Proteomes" id="UP000078454"/>
    </source>
</evidence>
<dbReference type="GO" id="GO:0055085">
    <property type="term" value="P:transmembrane transport"/>
    <property type="evidence" value="ECO:0007669"/>
    <property type="project" value="InterPro"/>
</dbReference>
<gene>
    <name evidence="9" type="ORF">A8708_16240</name>
</gene>
<dbReference type="SUPFAM" id="SSF161098">
    <property type="entry name" value="MetI-like"/>
    <property type="match status" value="1"/>
</dbReference>
<proteinExistence type="inferred from homology"/>
<keyword evidence="6 7" id="KW-0472">Membrane</keyword>
<dbReference type="InterPro" id="IPR050809">
    <property type="entry name" value="UgpAE/MalFG_permease"/>
</dbReference>
<comment type="subcellular location">
    <subcellularLocation>
        <location evidence="1 7">Cell membrane</location>
        <topology evidence="1 7">Multi-pass membrane protein</topology>
    </subcellularLocation>
</comment>
<evidence type="ECO:0000313" key="9">
    <source>
        <dbReference type="EMBL" id="OAS13399.1"/>
    </source>
</evidence>
<dbReference type="PROSITE" id="PS50928">
    <property type="entry name" value="ABC_TM1"/>
    <property type="match status" value="1"/>
</dbReference>
<feature type="transmembrane region" description="Helical" evidence="7">
    <location>
        <begin position="20"/>
        <end position="44"/>
    </location>
</feature>
<dbReference type="RefSeq" id="WP_068671354.1">
    <property type="nucleotide sequence ID" value="NZ_LYPB01000094.1"/>
</dbReference>
<protein>
    <submittedName>
        <fullName evidence="9">Sugar ABC transporter permease</fullName>
    </submittedName>
</protein>
<keyword evidence="2 7" id="KW-0813">Transport</keyword>
<dbReference type="STRING" id="1850517.A8708_16240"/>
<evidence type="ECO:0000256" key="1">
    <source>
        <dbReference type="ARBA" id="ARBA00004651"/>
    </source>
</evidence>
<dbReference type="PANTHER" id="PTHR43227">
    <property type="entry name" value="BLL4140 PROTEIN"/>
    <property type="match status" value="1"/>
</dbReference>
<dbReference type="CDD" id="cd06261">
    <property type="entry name" value="TM_PBP2"/>
    <property type="match status" value="1"/>
</dbReference>
<comment type="similarity">
    <text evidence="7">Belongs to the binding-protein-dependent transport system permease family.</text>
</comment>
<feature type="transmembrane region" description="Helical" evidence="7">
    <location>
        <begin position="222"/>
        <end position="239"/>
    </location>
</feature>
<keyword evidence="10" id="KW-1185">Reference proteome</keyword>
<dbReference type="PANTHER" id="PTHR43227:SF11">
    <property type="entry name" value="BLL4140 PROTEIN"/>
    <property type="match status" value="1"/>
</dbReference>
<dbReference type="InterPro" id="IPR000515">
    <property type="entry name" value="MetI-like"/>
</dbReference>
<comment type="caution">
    <text evidence="9">The sequence shown here is derived from an EMBL/GenBank/DDBJ whole genome shotgun (WGS) entry which is preliminary data.</text>
</comment>
<feature type="transmembrane region" description="Helical" evidence="7">
    <location>
        <begin position="143"/>
        <end position="161"/>
    </location>
</feature>
<dbReference type="Proteomes" id="UP000078454">
    <property type="component" value="Unassembled WGS sequence"/>
</dbReference>
<accession>A0A197ZW28</accession>
<dbReference type="Gene3D" id="1.10.3720.10">
    <property type="entry name" value="MetI-like"/>
    <property type="match status" value="1"/>
</dbReference>
<feature type="transmembrane region" description="Helical" evidence="7">
    <location>
        <begin position="81"/>
        <end position="105"/>
    </location>
</feature>
<keyword evidence="4 7" id="KW-0812">Transmembrane</keyword>
<evidence type="ECO:0000256" key="5">
    <source>
        <dbReference type="ARBA" id="ARBA00022989"/>
    </source>
</evidence>
<feature type="transmembrane region" description="Helical" evidence="7">
    <location>
        <begin position="173"/>
        <end position="192"/>
    </location>
</feature>
<dbReference type="InterPro" id="IPR035906">
    <property type="entry name" value="MetI-like_sf"/>
</dbReference>
<feature type="transmembrane region" description="Helical" evidence="7">
    <location>
        <begin position="117"/>
        <end position="137"/>
    </location>
</feature>
<evidence type="ECO:0000256" key="7">
    <source>
        <dbReference type="RuleBase" id="RU363032"/>
    </source>
</evidence>
<evidence type="ECO:0000256" key="3">
    <source>
        <dbReference type="ARBA" id="ARBA00022475"/>
    </source>
</evidence>